<name>A0ACC1LWI4_9FUNG</name>
<evidence type="ECO:0000313" key="2">
    <source>
        <dbReference type="Proteomes" id="UP001139981"/>
    </source>
</evidence>
<accession>A0ACC1LWI4</accession>
<sequence>MSTQIDRGHTAQRPVHLNMATPLAARTLEAIQCEITKEMIAIIATHARAVIPCTPAAPVNPVASSSSTQPSSSHQSSRPSACERLPSPPTTPGSNALSSVPPLDMFITNLVLRSRVQAGTLICTLVYLRRLRRRLPKEAR</sequence>
<gene>
    <name evidence="1" type="ORF">IWW38_005152</name>
</gene>
<keyword evidence="2" id="KW-1185">Reference proteome</keyword>
<organism evidence="1 2">
    <name type="scientific">Coemansia aciculifera</name>
    <dbReference type="NCBI Taxonomy" id="417176"/>
    <lineage>
        <taxon>Eukaryota</taxon>
        <taxon>Fungi</taxon>
        <taxon>Fungi incertae sedis</taxon>
        <taxon>Zoopagomycota</taxon>
        <taxon>Kickxellomycotina</taxon>
        <taxon>Kickxellomycetes</taxon>
        <taxon>Kickxellales</taxon>
        <taxon>Kickxellaceae</taxon>
        <taxon>Coemansia</taxon>
    </lineage>
</organism>
<reference evidence="1" key="1">
    <citation type="submission" date="2022-07" db="EMBL/GenBank/DDBJ databases">
        <title>Phylogenomic reconstructions and comparative analyses of Kickxellomycotina fungi.</title>
        <authorList>
            <person name="Reynolds N.K."/>
            <person name="Stajich J.E."/>
            <person name="Barry K."/>
            <person name="Grigoriev I.V."/>
            <person name="Crous P."/>
            <person name="Smith M.E."/>
        </authorList>
    </citation>
    <scope>NUCLEOTIDE SEQUENCE</scope>
    <source>
        <strain evidence="1">CBS 190363</strain>
    </source>
</reference>
<dbReference type="Proteomes" id="UP001139981">
    <property type="component" value="Unassembled WGS sequence"/>
</dbReference>
<evidence type="ECO:0000313" key="1">
    <source>
        <dbReference type="EMBL" id="KAJ2887381.1"/>
    </source>
</evidence>
<feature type="non-terminal residue" evidence="1">
    <location>
        <position position="140"/>
    </location>
</feature>
<dbReference type="EMBL" id="JANBVB010002247">
    <property type="protein sequence ID" value="KAJ2887381.1"/>
    <property type="molecule type" value="Genomic_DNA"/>
</dbReference>
<protein>
    <submittedName>
        <fullName evidence="1">Uncharacterized protein</fullName>
    </submittedName>
</protein>
<comment type="caution">
    <text evidence="1">The sequence shown here is derived from an EMBL/GenBank/DDBJ whole genome shotgun (WGS) entry which is preliminary data.</text>
</comment>
<proteinExistence type="predicted"/>